<dbReference type="InterPro" id="IPR011161">
    <property type="entry name" value="MHC_I-like_Ag-recog"/>
</dbReference>
<dbReference type="GO" id="GO:0009897">
    <property type="term" value="C:external side of plasma membrane"/>
    <property type="evidence" value="ECO:0007669"/>
    <property type="project" value="TreeGrafter"/>
</dbReference>
<dbReference type="GO" id="GO:0048007">
    <property type="term" value="P:antigen processing and presentation, exogenous lipid antigen via MHC class Ib"/>
    <property type="evidence" value="ECO:0007669"/>
    <property type="project" value="TreeGrafter"/>
</dbReference>
<gene>
    <name evidence="4" type="ORF">AB205_0082500</name>
</gene>
<reference evidence="5" key="1">
    <citation type="journal article" date="2017" name="Nat. Commun.">
        <title>The North American bullfrog draft genome provides insight into hormonal regulation of long noncoding RNA.</title>
        <authorList>
            <person name="Hammond S.A."/>
            <person name="Warren R.L."/>
            <person name="Vandervalk B.P."/>
            <person name="Kucuk E."/>
            <person name="Khan H."/>
            <person name="Gibb E.A."/>
            <person name="Pandoh P."/>
            <person name="Kirk H."/>
            <person name="Zhao Y."/>
            <person name="Jones M."/>
            <person name="Mungall A.J."/>
            <person name="Coope R."/>
            <person name="Pleasance S."/>
            <person name="Moore R.A."/>
            <person name="Holt R.A."/>
            <person name="Round J.M."/>
            <person name="Ohora S."/>
            <person name="Walle B.V."/>
            <person name="Veldhoen N."/>
            <person name="Helbing C.C."/>
            <person name="Birol I."/>
        </authorList>
    </citation>
    <scope>NUCLEOTIDE SEQUENCE [LARGE SCALE GENOMIC DNA]</scope>
</reference>
<dbReference type="GO" id="GO:0048006">
    <property type="term" value="P:antigen processing and presentation, endogenous lipid antigen via MHC class Ib"/>
    <property type="evidence" value="ECO:0007669"/>
    <property type="project" value="TreeGrafter"/>
</dbReference>
<dbReference type="SUPFAM" id="SSF54452">
    <property type="entry name" value="MHC antigen-recognition domain"/>
    <property type="match status" value="1"/>
</dbReference>
<organism evidence="4 5">
    <name type="scientific">Aquarana catesbeiana</name>
    <name type="common">American bullfrog</name>
    <name type="synonym">Rana catesbeiana</name>
    <dbReference type="NCBI Taxonomy" id="8400"/>
    <lineage>
        <taxon>Eukaryota</taxon>
        <taxon>Metazoa</taxon>
        <taxon>Chordata</taxon>
        <taxon>Craniata</taxon>
        <taxon>Vertebrata</taxon>
        <taxon>Euteleostomi</taxon>
        <taxon>Amphibia</taxon>
        <taxon>Batrachia</taxon>
        <taxon>Anura</taxon>
        <taxon>Neobatrachia</taxon>
        <taxon>Ranoidea</taxon>
        <taxon>Ranidae</taxon>
        <taxon>Aquarana</taxon>
    </lineage>
</organism>
<dbReference type="InterPro" id="IPR037055">
    <property type="entry name" value="MHC_I-like_Ag-recog_sf"/>
</dbReference>
<feature type="transmembrane region" description="Helical" evidence="2">
    <location>
        <begin position="168"/>
        <end position="190"/>
    </location>
</feature>
<keyword evidence="2" id="KW-0472">Membrane</keyword>
<proteinExistence type="predicted"/>
<feature type="domain" description="MHC class I-like antigen recognition-like" evidence="3">
    <location>
        <begin position="9"/>
        <end position="156"/>
    </location>
</feature>
<keyword evidence="1" id="KW-0325">Glycoprotein</keyword>
<evidence type="ECO:0000256" key="1">
    <source>
        <dbReference type="ARBA" id="ARBA00023180"/>
    </source>
</evidence>
<evidence type="ECO:0000313" key="4">
    <source>
        <dbReference type="EMBL" id="PIO33863.1"/>
    </source>
</evidence>
<accession>A0A2G9S339</accession>
<keyword evidence="2" id="KW-1133">Transmembrane helix</keyword>
<keyword evidence="5" id="KW-1185">Reference proteome</keyword>
<dbReference type="InterPro" id="IPR011162">
    <property type="entry name" value="MHC_I/II-like_Ag-recog"/>
</dbReference>
<evidence type="ECO:0000259" key="3">
    <source>
        <dbReference type="Pfam" id="PF16497"/>
    </source>
</evidence>
<dbReference type="Gene3D" id="3.30.500.10">
    <property type="entry name" value="MHC class I-like antigen recognition-like"/>
    <property type="match status" value="1"/>
</dbReference>
<dbReference type="GO" id="GO:0071723">
    <property type="term" value="F:lipopeptide binding"/>
    <property type="evidence" value="ECO:0007669"/>
    <property type="project" value="TreeGrafter"/>
</dbReference>
<dbReference type="AlphaFoldDB" id="A0A2G9S339"/>
<dbReference type="Proteomes" id="UP000228934">
    <property type="component" value="Unassembled WGS sequence"/>
</dbReference>
<name>A0A2G9S339_AQUCT</name>
<dbReference type="EMBL" id="KV928757">
    <property type="protein sequence ID" value="PIO33863.1"/>
    <property type="molecule type" value="Genomic_DNA"/>
</dbReference>
<dbReference type="GO" id="GO:0030883">
    <property type="term" value="F:endogenous lipid antigen binding"/>
    <property type="evidence" value="ECO:0007669"/>
    <property type="project" value="TreeGrafter"/>
</dbReference>
<protein>
    <recommendedName>
        <fullName evidence="3">MHC class I-like antigen recognition-like domain-containing protein</fullName>
    </recommendedName>
</protein>
<evidence type="ECO:0000313" key="5">
    <source>
        <dbReference type="Proteomes" id="UP000228934"/>
    </source>
</evidence>
<dbReference type="Pfam" id="PF16497">
    <property type="entry name" value="MHC_I_3"/>
    <property type="match status" value="1"/>
</dbReference>
<dbReference type="GO" id="GO:0006955">
    <property type="term" value="P:immune response"/>
    <property type="evidence" value="ECO:0007669"/>
    <property type="project" value="TreeGrafter"/>
</dbReference>
<keyword evidence="2" id="KW-0812">Transmembrane</keyword>
<dbReference type="PANTHER" id="PTHR16675:SF160">
    <property type="entry name" value="T-CELL SURFACE GLYCOPROTEIN CD1A"/>
    <property type="match status" value="1"/>
</dbReference>
<dbReference type="PANTHER" id="PTHR16675">
    <property type="entry name" value="MHC CLASS I-RELATED"/>
    <property type="match status" value="1"/>
</dbReference>
<dbReference type="GO" id="GO:0001916">
    <property type="term" value="P:positive regulation of T cell mediated cytotoxicity"/>
    <property type="evidence" value="ECO:0007669"/>
    <property type="project" value="TreeGrafter"/>
</dbReference>
<evidence type="ECO:0000256" key="2">
    <source>
        <dbReference type="SAM" id="Phobius"/>
    </source>
</evidence>
<sequence length="216" mass="24857">MTLWGSLEVEDIQALAAYNDTRLVEFKQSWSKKSLNDTDWEVCNMLLKRYYKNFQNHARNLIEKVLIKGAVLFQCWVGCSSSIDDIEDFTYKVALDGEDLVSINAKEGMWVAGNSPYSQDAQRMMQRENGTRKSLIDVLKHQCHLIALSYLTAGKEAYSRKNEIHHTLIGLIVGITVAVIVCVVGLACFVKLYKKRRRYTSIIGLPMDRLSWRRDW</sequence>
<dbReference type="InterPro" id="IPR050208">
    <property type="entry name" value="MHC_class-I_related"/>
</dbReference>
<dbReference type="GO" id="GO:0005615">
    <property type="term" value="C:extracellular space"/>
    <property type="evidence" value="ECO:0007669"/>
    <property type="project" value="TreeGrafter"/>
</dbReference>
<dbReference type="GO" id="GO:0030884">
    <property type="term" value="F:exogenous lipid antigen binding"/>
    <property type="evidence" value="ECO:0007669"/>
    <property type="project" value="TreeGrafter"/>
</dbReference>
<dbReference type="OrthoDB" id="8890485at2759"/>